<reference evidence="3 4" key="1">
    <citation type="submission" date="2022-02" db="EMBL/GenBank/DDBJ databases">
        <title>The car tank lid bacteriome: a reservoir of bacteria with potential in bioremediation of fuel.</title>
        <authorList>
            <person name="Vidal-Verdu A."/>
            <person name="Gomez-Martinez D."/>
            <person name="Latorre-Perez A."/>
            <person name="Pereto J."/>
            <person name="Porcar M."/>
        </authorList>
    </citation>
    <scope>NUCLEOTIDE SEQUENCE [LARGE SCALE GENOMIC DNA]</scope>
    <source>
        <strain evidence="3 4">4D.3</strain>
    </source>
</reference>
<evidence type="ECO:0000259" key="2">
    <source>
        <dbReference type="Pfam" id="PF08327"/>
    </source>
</evidence>
<gene>
    <name evidence="3" type="ORF">M1843_05080</name>
</gene>
<dbReference type="InterPro" id="IPR013538">
    <property type="entry name" value="ASHA1/2-like_C"/>
</dbReference>
<evidence type="ECO:0000313" key="3">
    <source>
        <dbReference type="EMBL" id="MCK9793119.1"/>
    </source>
</evidence>
<keyword evidence="4" id="KW-1185">Reference proteome</keyword>
<dbReference type="Proteomes" id="UP001651050">
    <property type="component" value="Unassembled WGS sequence"/>
</dbReference>
<dbReference type="EMBL" id="JALQCY010000002">
    <property type="protein sequence ID" value="MCK9793119.1"/>
    <property type="molecule type" value="Genomic_DNA"/>
</dbReference>
<dbReference type="CDD" id="cd07826">
    <property type="entry name" value="SRPBCC_CalC_Aha1-like_9"/>
    <property type="match status" value="1"/>
</dbReference>
<accession>A0ABT0J136</accession>
<evidence type="ECO:0000256" key="1">
    <source>
        <dbReference type="ARBA" id="ARBA00006817"/>
    </source>
</evidence>
<dbReference type="SUPFAM" id="SSF55961">
    <property type="entry name" value="Bet v1-like"/>
    <property type="match status" value="1"/>
</dbReference>
<organism evidence="3 4">
    <name type="scientific">Isoptericola peretonis</name>
    <dbReference type="NCBI Taxonomy" id="2918523"/>
    <lineage>
        <taxon>Bacteria</taxon>
        <taxon>Bacillati</taxon>
        <taxon>Actinomycetota</taxon>
        <taxon>Actinomycetes</taxon>
        <taxon>Micrococcales</taxon>
        <taxon>Promicromonosporaceae</taxon>
        <taxon>Isoptericola</taxon>
    </lineage>
</organism>
<protein>
    <submittedName>
        <fullName evidence="3">SRPBCC family protein</fullName>
    </submittedName>
</protein>
<proteinExistence type="inferred from homology"/>
<sequence>MTSTTPASRKGSAVLTLPNDTDIRVVRRFAAPAAAVWRVFTEPELIARWWAGQHGTVTSVEIDPRPGGAYRYVMEADGGFEVAFHGEFTEVVPTERLVHTEVFEGMPDGDAAATLNTYTFVEEDGATTLTLVTRAPSREVRDAIVESGMEGGLQEGFDLVDELAAGLAAAS</sequence>
<name>A0ABT0J136_9MICO</name>
<comment type="caution">
    <text evidence="3">The sequence shown here is derived from an EMBL/GenBank/DDBJ whole genome shotgun (WGS) entry which is preliminary data.</text>
</comment>
<evidence type="ECO:0000313" key="4">
    <source>
        <dbReference type="Proteomes" id="UP001651050"/>
    </source>
</evidence>
<feature type="domain" description="Activator of Hsp90 ATPase homologue 1/2-like C-terminal" evidence="2">
    <location>
        <begin position="31"/>
        <end position="160"/>
    </location>
</feature>
<comment type="similarity">
    <text evidence="1">Belongs to the AHA1 family.</text>
</comment>
<dbReference type="InterPro" id="IPR023393">
    <property type="entry name" value="START-like_dom_sf"/>
</dbReference>
<dbReference type="RefSeq" id="WP_416342985.1">
    <property type="nucleotide sequence ID" value="NZ_JALQCY010000002.1"/>
</dbReference>
<dbReference type="Gene3D" id="3.30.530.20">
    <property type="match status" value="1"/>
</dbReference>
<dbReference type="Pfam" id="PF08327">
    <property type="entry name" value="AHSA1"/>
    <property type="match status" value="1"/>
</dbReference>